<organism evidence="2 3">
    <name type="scientific">Zasmidium cellare ATCC 36951</name>
    <dbReference type="NCBI Taxonomy" id="1080233"/>
    <lineage>
        <taxon>Eukaryota</taxon>
        <taxon>Fungi</taxon>
        <taxon>Dikarya</taxon>
        <taxon>Ascomycota</taxon>
        <taxon>Pezizomycotina</taxon>
        <taxon>Dothideomycetes</taxon>
        <taxon>Dothideomycetidae</taxon>
        <taxon>Mycosphaerellales</taxon>
        <taxon>Mycosphaerellaceae</taxon>
        <taxon>Zasmidium</taxon>
    </lineage>
</organism>
<accession>A0A6A6C855</accession>
<gene>
    <name evidence="2" type="ORF">M409DRAFT_27991</name>
</gene>
<dbReference type="EMBL" id="ML993618">
    <property type="protein sequence ID" value="KAF2161596.1"/>
    <property type="molecule type" value="Genomic_DNA"/>
</dbReference>
<dbReference type="AlphaFoldDB" id="A0A6A6C855"/>
<dbReference type="GeneID" id="54562093"/>
<evidence type="ECO:0000313" key="2">
    <source>
        <dbReference type="EMBL" id="KAF2161596.1"/>
    </source>
</evidence>
<reference evidence="2" key="1">
    <citation type="journal article" date="2020" name="Stud. Mycol.">
        <title>101 Dothideomycetes genomes: a test case for predicting lifestyles and emergence of pathogens.</title>
        <authorList>
            <person name="Haridas S."/>
            <person name="Albert R."/>
            <person name="Binder M."/>
            <person name="Bloem J."/>
            <person name="Labutti K."/>
            <person name="Salamov A."/>
            <person name="Andreopoulos B."/>
            <person name="Baker S."/>
            <person name="Barry K."/>
            <person name="Bills G."/>
            <person name="Bluhm B."/>
            <person name="Cannon C."/>
            <person name="Castanera R."/>
            <person name="Culley D."/>
            <person name="Daum C."/>
            <person name="Ezra D."/>
            <person name="Gonzalez J."/>
            <person name="Henrissat B."/>
            <person name="Kuo A."/>
            <person name="Liang C."/>
            <person name="Lipzen A."/>
            <person name="Lutzoni F."/>
            <person name="Magnuson J."/>
            <person name="Mondo S."/>
            <person name="Nolan M."/>
            <person name="Ohm R."/>
            <person name="Pangilinan J."/>
            <person name="Park H.-J."/>
            <person name="Ramirez L."/>
            <person name="Alfaro M."/>
            <person name="Sun H."/>
            <person name="Tritt A."/>
            <person name="Yoshinaga Y."/>
            <person name="Zwiers L.-H."/>
            <person name="Turgeon B."/>
            <person name="Goodwin S."/>
            <person name="Spatafora J."/>
            <person name="Crous P."/>
            <person name="Grigoriev I."/>
        </authorList>
    </citation>
    <scope>NUCLEOTIDE SEQUENCE</scope>
    <source>
        <strain evidence="2">ATCC 36951</strain>
    </source>
</reference>
<sequence length="115" mass="12049">MRNEGGRGRGSGESRAVNGGRRKRLYGSDVRTRPVVEKVPLVGTADCNAVGGPELYLTEEQASLPMMALAALSLLNAPKAADRVQASLAVVMADDDAAAGDGEPPPLRAWETKCD</sequence>
<feature type="region of interest" description="Disordered" evidence="1">
    <location>
        <begin position="1"/>
        <end position="29"/>
    </location>
</feature>
<evidence type="ECO:0000313" key="3">
    <source>
        <dbReference type="Proteomes" id="UP000799537"/>
    </source>
</evidence>
<evidence type="ECO:0000256" key="1">
    <source>
        <dbReference type="SAM" id="MobiDB-lite"/>
    </source>
</evidence>
<proteinExistence type="predicted"/>
<dbReference type="RefSeq" id="XP_033662485.1">
    <property type="nucleotide sequence ID" value="XM_033808821.1"/>
</dbReference>
<protein>
    <submittedName>
        <fullName evidence="2">Uncharacterized protein</fullName>
    </submittedName>
</protein>
<feature type="compositionally biased region" description="Basic and acidic residues" evidence="1">
    <location>
        <begin position="1"/>
        <end position="12"/>
    </location>
</feature>
<keyword evidence="3" id="KW-1185">Reference proteome</keyword>
<dbReference type="Proteomes" id="UP000799537">
    <property type="component" value="Unassembled WGS sequence"/>
</dbReference>
<name>A0A6A6C855_ZASCE</name>